<evidence type="ECO:0000313" key="18">
    <source>
        <dbReference type="EMBL" id="MBU3877523.1"/>
    </source>
</evidence>
<keyword evidence="6" id="KW-0573">Peptidoglycan synthesis</keyword>
<protein>
    <recommendedName>
        <fullName evidence="12">Probable peptidoglycan glycosyltransferase FtsW</fullName>
        <ecNumber evidence="14">2.4.99.28</ecNumber>
    </recommendedName>
    <alternativeName>
        <fullName evidence="13">Cell division protein FtsW</fullName>
    </alternativeName>
    <alternativeName>
        <fullName evidence="10">Cell wall polymerase</fullName>
    </alternativeName>
    <alternativeName>
        <fullName evidence="9">Peptidoglycan polymerase</fullName>
    </alternativeName>
</protein>
<evidence type="ECO:0000256" key="17">
    <source>
        <dbReference type="SAM" id="Phobius"/>
    </source>
</evidence>
<evidence type="ECO:0000256" key="2">
    <source>
        <dbReference type="ARBA" id="ARBA00022676"/>
    </source>
</evidence>
<comment type="caution">
    <text evidence="18">The sequence shown here is derived from an EMBL/GenBank/DDBJ whole genome shotgun (WGS) entry which is preliminary data.</text>
</comment>
<keyword evidence="2" id="KW-0328">Glycosyltransferase</keyword>
<evidence type="ECO:0000256" key="8">
    <source>
        <dbReference type="ARBA" id="ARBA00023136"/>
    </source>
</evidence>
<name>A0ABS6D7S7_9FIRM</name>
<evidence type="ECO:0000256" key="15">
    <source>
        <dbReference type="ARBA" id="ARBA00049902"/>
    </source>
</evidence>
<keyword evidence="8 17" id="KW-0472">Membrane</keyword>
<keyword evidence="19" id="KW-1185">Reference proteome</keyword>
<evidence type="ECO:0000256" key="16">
    <source>
        <dbReference type="ARBA" id="ARBA00049966"/>
    </source>
</evidence>
<organism evidence="18 19">
    <name type="scientific">Faecalicatena faecalis</name>
    <dbReference type="NCBI Taxonomy" id="2726362"/>
    <lineage>
        <taxon>Bacteria</taxon>
        <taxon>Bacillati</taxon>
        <taxon>Bacillota</taxon>
        <taxon>Clostridia</taxon>
        <taxon>Lachnospirales</taxon>
        <taxon>Lachnospiraceae</taxon>
        <taxon>Faecalicatena</taxon>
    </lineage>
</organism>
<evidence type="ECO:0000256" key="1">
    <source>
        <dbReference type="ARBA" id="ARBA00004141"/>
    </source>
</evidence>
<feature type="transmembrane region" description="Helical" evidence="17">
    <location>
        <begin position="211"/>
        <end position="229"/>
    </location>
</feature>
<evidence type="ECO:0000256" key="9">
    <source>
        <dbReference type="ARBA" id="ARBA00032370"/>
    </source>
</evidence>
<comment type="subcellular location">
    <subcellularLocation>
        <location evidence="1">Membrane</location>
        <topology evidence="1">Multi-pass membrane protein</topology>
    </subcellularLocation>
</comment>
<evidence type="ECO:0000313" key="19">
    <source>
        <dbReference type="Proteomes" id="UP000723714"/>
    </source>
</evidence>
<evidence type="ECO:0000256" key="10">
    <source>
        <dbReference type="ARBA" id="ARBA00033270"/>
    </source>
</evidence>
<evidence type="ECO:0000256" key="6">
    <source>
        <dbReference type="ARBA" id="ARBA00022984"/>
    </source>
</evidence>
<evidence type="ECO:0000256" key="12">
    <source>
        <dbReference type="ARBA" id="ARBA00041185"/>
    </source>
</evidence>
<comment type="catalytic activity">
    <reaction evidence="15">
        <text>[GlcNAc-(1-&gt;4)-Mur2Ac(oyl-L-Ala-gamma-D-Glu-L-Lys-D-Ala-D-Ala)](n)-di-trans,octa-cis-undecaprenyl diphosphate + beta-D-GlcNAc-(1-&gt;4)-Mur2Ac(oyl-L-Ala-gamma-D-Glu-L-Lys-D-Ala-D-Ala)-di-trans,octa-cis-undecaprenyl diphosphate = [GlcNAc-(1-&gt;4)-Mur2Ac(oyl-L-Ala-gamma-D-Glu-L-Lys-D-Ala-D-Ala)](n+1)-di-trans,octa-cis-undecaprenyl diphosphate + di-trans,octa-cis-undecaprenyl diphosphate + H(+)</text>
        <dbReference type="Rhea" id="RHEA:23708"/>
        <dbReference type="Rhea" id="RHEA-COMP:9602"/>
        <dbReference type="Rhea" id="RHEA-COMP:9603"/>
        <dbReference type="ChEBI" id="CHEBI:15378"/>
        <dbReference type="ChEBI" id="CHEBI:58405"/>
        <dbReference type="ChEBI" id="CHEBI:60033"/>
        <dbReference type="ChEBI" id="CHEBI:78435"/>
        <dbReference type="EC" id="2.4.99.28"/>
    </reaction>
</comment>
<keyword evidence="3" id="KW-0808">Transferase</keyword>
<keyword evidence="4 17" id="KW-0812">Transmembrane</keyword>
<evidence type="ECO:0000256" key="4">
    <source>
        <dbReference type="ARBA" id="ARBA00022692"/>
    </source>
</evidence>
<feature type="transmembrane region" description="Helical" evidence="17">
    <location>
        <begin position="29"/>
        <end position="48"/>
    </location>
</feature>
<dbReference type="EC" id="2.4.99.28" evidence="14"/>
<sequence>MTELTILLIGCWAGVSVKAKSLAGIFYLALATLILIIMATLIEIYACYKDRDVTYLHIAFILSAIGMMLQYSYNSPRAVLTEVIIEMAGLLLGVIFGLTGLYRKRLIGLLCFLGIPLALILTRILGKEVNGSYLSIYKESVITLGCLMLMAPIAAGYCLSRDVELTNRKRPWKKLGEGSLKRVDALPLNHYLLLGLILIVAFLAGVINNEYGTVIVISGMNAIMFLLYGRNMQSKIRFSLAGLAGIIAVLGTSVKVRNRLLIFINIQKAMEQIPWDAAPVLYLQENIHHIGLYGAGNGALEQDIIQNVTTDYAIAGILYGNGLIFTILAITLIVLLIKNVWNSNVSTKYERIVVDSIGLILFIMTLFAVSGVLGSFLLSGIGVPFLSQGKSTNMAMYVLMGLLIVIRGKGESMHA</sequence>
<evidence type="ECO:0000256" key="13">
    <source>
        <dbReference type="ARBA" id="ARBA00041418"/>
    </source>
</evidence>
<feature type="transmembrane region" description="Helical" evidence="17">
    <location>
        <begin position="79"/>
        <end position="99"/>
    </location>
</feature>
<dbReference type="Proteomes" id="UP000723714">
    <property type="component" value="Unassembled WGS sequence"/>
</dbReference>
<feature type="transmembrane region" description="Helical" evidence="17">
    <location>
        <begin position="106"/>
        <end position="126"/>
    </location>
</feature>
<evidence type="ECO:0000256" key="14">
    <source>
        <dbReference type="ARBA" id="ARBA00044770"/>
    </source>
</evidence>
<feature type="transmembrane region" description="Helical" evidence="17">
    <location>
        <begin position="312"/>
        <end position="337"/>
    </location>
</feature>
<keyword evidence="7 17" id="KW-1133">Transmembrane helix</keyword>
<dbReference type="RefSeq" id="WP_216244135.1">
    <property type="nucleotide sequence ID" value="NZ_JABACJ020000019.1"/>
</dbReference>
<feature type="transmembrane region" description="Helical" evidence="17">
    <location>
        <begin position="55"/>
        <end position="73"/>
    </location>
</feature>
<evidence type="ECO:0000256" key="11">
    <source>
        <dbReference type="ARBA" id="ARBA00038053"/>
    </source>
</evidence>
<evidence type="ECO:0000256" key="3">
    <source>
        <dbReference type="ARBA" id="ARBA00022679"/>
    </source>
</evidence>
<comment type="similarity">
    <text evidence="11">Belongs to the SEDS family. FtsW subfamily.</text>
</comment>
<evidence type="ECO:0000256" key="5">
    <source>
        <dbReference type="ARBA" id="ARBA00022960"/>
    </source>
</evidence>
<dbReference type="InterPro" id="IPR001182">
    <property type="entry name" value="FtsW/RodA"/>
</dbReference>
<feature type="transmembrane region" description="Helical" evidence="17">
    <location>
        <begin position="188"/>
        <end position="205"/>
    </location>
</feature>
<dbReference type="PANTHER" id="PTHR30474">
    <property type="entry name" value="CELL CYCLE PROTEIN"/>
    <property type="match status" value="1"/>
</dbReference>
<gene>
    <name evidence="18" type="ORF">HGO97_017100</name>
</gene>
<feature type="transmembrane region" description="Helical" evidence="17">
    <location>
        <begin position="357"/>
        <end position="382"/>
    </location>
</feature>
<dbReference type="Pfam" id="PF01098">
    <property type="entry name" value="FTSW_RODA_SPOVE"/>
    <property type="match status" value="1"/>
</dbReference>
<proteinExistence type="inferred from homology"/>
<dbReference type="EMBL" id="JABACJ020000019">
    <property type="protein sequence ID" value="MBU3877523.1"/>
    <property type="molecule type" value="Genomic_DNA"/>
</dbReference>
<keyword evidence="5" id="KW-0133">Cell shape</keyword>
<accession>A0ABS6D7S7</accession>
<reference evidence="18 19" key="1">
    <citation type="submission" date="2021-06" db="EMBL/GenBank/DDBJ databases">
        <title>Faecalicatena sp. nov. isolated from porcine feces.</title>
        <authorList>
            <person name="Oh B.S."/>
            <person name="Lee J.H."/>
        </authorList>
    </citation>
    <scope>NUCLEOTIDE SEQUENCE [LARGE SCALE GENOMIC DNA]</scope>
    <source>
        <strain evidence="18 19">AGMB00832</strain>
    </source>
</reference>
<comment type="function">
    <text evidence="16">Peptidoglycan polymerase that is essential for cell division.</text>
</comment>
<dbReference type="PANTHER" id="PTHR30474:SF2">
    <property type="entry name" value="PEPTIDOGLYCAN GLYCOSYLTRANSFERASE FTSW-RELATED"/>
    <property type="match status" value="1"/>
</dbReference>
<evidence type="ECO:0000256" key="7">
    <source>
        <dbReference type="ARBA" id="ARBA00022989"/>
    </source>
</evidence>
<feature type="transmembrane region" description="Helical" evidence="17">
    <location>
        <begin position="236"/>
        <end position="254"/>
    </location>
</feature>
<feature type="transmembrane region" description="Helical" evidence="17">
    <location>
        <begin position="394"/>
        <end position="410"/>
    </location>
</feature>
<feature type="transmembrane region" description="Helical" evidence="17">
    <location>
        <begin position="141"/>
        <end position="160"/>
    </location>
</feature>